<gene>
    <name evidence="1" type="ORF">Dpo_2c00190</name>
</gene>
<keyword evidence="2" id="KW-1185">Reference proteome</keyword>
<comment type="caution">
    <text evidence="1">The sequence shown here is derived from an EMBL/GenBank/DDBJ whole genome shotgun (WGS) entry which is preliminary data.</text>
</comment>
<dbReference type="PANTHER" id="PTHR41791:SF1">
    <property type="entry name" value="SSL7039 PROTEIN"/>
    <property type="match status" value="1"/>
</dbReference>
<dbReference type="Proteomes" id="UP000014216">
    <property type="component" value="Unassembled WGS sequence"/>
</dbReference>
<dbReference type="Pfam" id="PF05973">
    <property type="entry name" value="Gp49"/>
    <property type="match status" value="1"/>
</dbReference>
<reference evidence="1 2" key="1">
    <citation type="journal article" date="2013" name="Genome Announc.">
        <title>Draft Genome Sequence of Desulfotignum phosphitoxidans DSM 13687 Strain FiPS-3.</title>
        <authorList>
            <person name="Poehlein A."/>
            <person name="Daniel R."/>
            <person name="Simeonova D.D."/>
        </authorList>
    </citation>
    <scope>NUCLEOTIDE SEQUENCE [LARGE SCALE GENOMIC DNA]</scope>
    <source>
        <strain evidence="1 2">DSM 13687</strain>
    </source>
</reference>
<dbReference type="InterPro" id="IPR014056">
    <property type="entry name" value="TypeIITA-like_toxin_pred"/>
</dbReference>
<name>S0G6V0_9BACT</name>
<dbReference type="AlphaFoldDB" id="S0G6V0"/>
<dbReference type="InterPro" id="IPR009241">
    <property type="entry name" value="HigB-like"/>
</dbReference>
<dbReference type="PIRSF" id="PIRSF028744">
    <property type="entry name" value="Addict_mod_HI1419"/>
    <property type="match status" value="1"/>
</dbReference>
<proteinExistence type="predicted"/>
<organism evidence="1 2">
    <name type="scientific">Desulfotignum phosphitoxidans DSM 13687</name>
    <dbReference type="NCBI Taxonomy" id="1286635"/>
    <lineage>
        <taxon>Bacteria</taxon>
        <taxon>Pseudomonadati</taxon>
        <taxon>Thermodesulfobacteriota</taxon>
        <taxon>Desulfobacteria</taxon>
        <taxon>Desulfobacterales</taxon>
        <taxon>Desulfobacteraceae</taxon>
        <taxon>Desulfotignum</taxon>
    </lineage>
</organism>
<dbReference type="EMBL" id="APJX01000002">
    <property type="protein sequence ID" value="EMS80331.1"/>
    <property type="molecule type" value="Genomic_DNA"/>
</dbReference>
<dbReference type="PANTHER" id="PTHR41791">
    <property type="entry name" value="SSL7039 PROTEIN"/>
    <property type="match status" value="1"/>
</dbReference>
<dbReference type="NCBIfam" id="TIGR02683">
    <property type="entry name" value="upstrm_HI1419"/>
    <property type="match status" value="1"/>
</dbReference>
<dbReference type="InterPro" id="IPR035093">
    <property type="entry name" value="RelE/ParE_toxin_dom_sf"/>
</dbReference>
<dbReference type="RefSeq" id="WP_006964565.1">
    <property type="nucleotide sequence ID" value="NZ_APJX01000002.1"/>
</dbReference>
<protein>
    <submittedName>
        <fullName evidence="1">Addiction module killer protein, Gp49 family</fullName>
    </submittedName>
</protein>
<accession>S0G6V0</accession>
<sequence>MKIKQTPRFKKWISALKDKQAKARILIRLKRMIEGNPGDVKPVDAGVYEMRIHVGKGYRVYYIALENVIIVLLCGGDKSSQREDIERAKKMAAEARREAWKYKT</sequence>
<dbReference type="SUPFAM" id="SSF143011">
    <property type="entry name" value="RelE-like"/>
    <property type="match status" value="1"/>
</dbReference>
<evidence type="ECO:0000313" key="1">
    <source>
        <dbReference type="EMBL" id="EMS80331.1"/>
    </source>
</evidence>
<evidence type="ECO:0000313" key="2">
    <source>
        <dbReference type="Proteomes" id="UP000014216"/>
    </source>
</evidence>